<feature type="compositionally biased region" description="Gly residues" evidence="1">
    <location>
        <begin position="394"/>
        <end position="404"/>
    </location>
</feature>
<proteinExistence type="predicted"/>
<keyword evidence="2" id="KW-1133">Transmembrane helix</keyword>
<dbReference type="EMBL" id="HBIR01018193">
    <property type="protein sequence ID" value="CAE0543526.1"/>
    <property type="molecule type" value="Transcribed_RNA"/>
</dbReference>
<feature type="transmembrane region" description="Helical" evidence="2">
    <location>
        <begin position="27"/>
        <end position="50"/>
    </location>
</feature>
<dbReference type="AlphaFoldDB" id="A0A7S3S568"/>
<sequence length="503" mass="53778">MASPSLESQASSAERVSRRRRGSTWDALLYAHDALTIAFSVSDIVLDILVTIKFAQDGHVGFFIASCCIFAVAQASYALIFTSSFASHLSDGKRLLVFLAALPLAQLIPLFSWVESLHWPSLALAMRAIGLQPSAQVCPASGDSLWLVFRAKFAAHSGFLAEAVLEAVPQCVLQTAHIMWTGDYSPLAITSIFLSVIVIVTKGWVVSFSLHRPTLALNSLCVAGDVFGLFATVCWIFSRDAGNLDARDEAALGFLLTPPFLRSAAGVLSASLAVAAAALLATSLVLLGFGLCEDSLCHRRRHEPPTHAFDKLLVCPAVWMLAQLPAVVILASIRLSLLPILLFRSLDAEHAIHSSFYRPLFRYLAHGAESTPQDTDFDPLIEGPAGETDVQGGQRSGEGGGEGEGTSRPSVQSRLDRLTSPEPPSLRRAFTSADEAREEAEALGDLPMPLGDFALPAHGRRPLRPLPGAAPGQEIYLSPPPLPEPEAPMPPPTPPPTPPPWAG</sequence>
<feature type="transmembrane region" description="Helical" evidence="2">
    <location>
        <begin position="62"/>
        <end position="83"/>
    </location>
</feature>
<feature type="transmembrane region" description="Helical" evidence="2">
    <location>
        <begin position="217"/>
        <end position="238"/>
    </location>
</feature>
<evidence type="ECO:0000256" key="1">
    <source>
        <dbReference type="SAM" id="MobiDB-lite"/>
    </source>
</evidence>
<keyword evidence="2" id="KW-0812">Transmembrane</keyword>
<feature type="transmembrane region" description="Helical" evidence="2">
    <location>
        <begin position="95"/>
        <end position="114"/>
    </location>
</feature>
<evidence type="ECO:0000256" key="2">
    <source>
        <dbReference type="SAM" id="Phobius"/>
    </source>
</evidence>
<gene>
    <name evidence="3" type="ORF">EHUX00137_LOCUS13698</name>
</gene>
<reference evidence="3" key="1">
    <citation type="submission" date="2021-01" db="EMBL/GenBank/DDBJ databases">
        <authorList>
            <person name="Corre E."/>
            <person name="Pelletier E."/>
            <person name="Niang G."/>
            <person name="Scheremetjew M."/>
            <person name="Finn R."/>
            <person name="Kale V."/>
            <person name="Holt S."/>
            <person name="Cochrane G."/>
            <person name="Meng A."/>
            <person name="Brown T."/>
            <person name="Cohen L."/>
        </authorList>
    </citation>
    <scope>NUCLEOTIDE SEQUENCE</scope>
    <source>
        <strain evidence="3">379</strain>
    </source>
</reference>
<feature type="compositionally biased region" description="Pro residues" evidence="1">
    <location>
        <begin position="478"/>
        <end position="503"/>
    </location>
</feature>
<protein>
    <submittedName>
        <fullName evidence="3">Uncharacterized protein</fullName>
    </submittedName>
</protein>
<organism evidence="3">
    <name type="scientific">Emiliania huxleyi</name>
    <name type="common">Coccolithophore</name>
    <name type="synonym">Pontosphaera huxleyi</name>
    <dbReference type="NCBI Taxonomy" id="2903"/>
    <lineage>
        <taxon>Eukaryota</taxon>
        <taxon>Haptista</taxon>
        <taxon>Haptophyta</taxon>
        <taxon>Prymnesiophyceae</taxon>
        <taxon>Isochrysidales</taxon>
        <taxon>Noelaerhabdaceae</taxon>
        <taxon>Emiliania</taxon>
    </lineage>
</organism>
<accession>A0A7S3S568</accession>
<evidence type="ECO:0000313" key="3">
    <source>
        <dbReference type="EMBL" id="CAE0543526.1"/>
    </source>
</evidence>
<feature type="transmembrane region" description="Helical" evidence="2">
    <location>
        <begin position="312"/>
        <end position="333"/>
    </location>
</feature>
<feature type="transmembrane region" description="Helical" evidence="2">
    <location>
        <begin position="187"/>
        <end position="205"/>
    </location>
</feature>
<feature type="transmembrane region" description="Helical" evidence="2">
    <location>
        <begin position="264"/>
        <end position="291"/>
    </location>
</feature>
<name>A0A7S3S568_EMIHU</name>
<keyword evidence="2" id="KW-0472">Membrane</keyword>
<feature type="region of interest" description="Disordered" evidence="1">
    <location>
        <begin position="372"/>
        <end position="503"/>
    </location>
</feature>